<reference evidence="1 2" key="1">
    <citation type="submission" date="2018-06" db="EMBL/GenBank/DDBJ databases">
        <title>Comparative genomics reveals the genomic features of Rhizophagus irregularis, R. cerebriforme, R. diaphanum and Gigaspora rosea, and their symbiotic lifestyle signature.</title>
        <authorList>
            <person name="Morin E."/>
            <person name="San Clemente H."/>
            <person name="Chen E.C.H."/>
            <person name="De La Providencia I."/>
            <person name="Hainaut M."/>
            <person name="Kuo A."/>
            <person name="Kohler A."/>
            <person name="Murat C."/>
            <person name="Tang N."/>
            <person name="Roy S."/>
            <person name="Loubradou J."/>
            <person name="Henrissat B."/>
            <person name="Grigoriev I.V."/>
            <person name="Corradi N."/>
            <person name="Roux C."/>
            <person name="Martin F.M."/>
        </authorList>
    </citation>
    <scope>NUCLEOTIDE SEQUENCE [LARGE SCALE GENOMIC DNA]</scope>
    <source>
        <strain evidence="1 2">DAOM 194757</strain>
    </source>
</reference>
<keyword evidence="2" id="KW-1185">Reference proteome</keyword>
<gene>
    <name evidence="1" type="ORF">C2G38_2202537</name>
</gene>
<dbReference type="AlphaFoldDB" id="A0A397USM0"/>
<dbReference type="Proteomes" id="UP000266673">
    <property type="component" value="Unassembled WGS sequence"/>
</dbReference>
<dbReference type="OrthoDB" id="2419893at2759"/>
<name>A0A397USM0_9GLOM</name>
<proteinExistence type="predicted"/>
<protein>
    <submittedName>
        <fullName evidence="1">Uncharacterized protein</fullName>
    </submittedName>
</protein>
<organism evidence="1 2">
    <name type="scientific">Gigaspora rosea</name>
    <dbReference type="NCBI Taxonomy" id="44941"/>
    <lineage>
        <taxon>Eukaryota</taxon>
        <taxon>Fungi</taxon>
        <taxon>Fungi incertae sedis</taxon>
        <taxon>Mucoromycota</taxon>
        <taxon>Glomeromycotina</taxon>
        <taxon>Glomeromycetes</taxon>
        <taxon>Diversisporales</taxon>
        <taxon>Gigasporaceae</taxon>
        <taxon>Gigaspora</taxon>
    </lineage>
</organism>
<evidence type="ECO:0000313" key="1">
    <source>
        <dbReference type="EMBL" id="RIB11789.1"/>
    </source>
</evidence>
<dbReference type="EMBL" id="QKWP01001096">
    <property type="protein sequence ID" value="RIB11789.1"/>
    <property type="molecule type" value="Genomic_DNA"/>
</dbReference>
<evidence type="ECO:0000313" key="2">
    <source>
        <dbReference type="Proteomes" id="UP000266673"/>
    </source>
</evidence>
<accession>A0A397USM0</accession>
<comment type="caution">
    <text evidence="1">The sequence shown here is derived from an EMBL/GenBank/DDBJ whole genome shotgun (WGS) entry which is preliminary data.</text>
</comment>
<sequence length="88" mass="10602">MPDKVYEWNRFFQEDLEKGINKTLDHFEKWFAPWHHLSLPWAKLPDDLELRFAEELEDDLRNGKTDSLGFYELLLKDNDFSTNLKNSV</sequence>